<evidence type="ECO:0000313" key="3">
    <source>
        <dbReference type="Proteomes" id="UP000002358"/>
    </source>
</evidence>
<proteinExistence type="predicted"/>
<dbReference type="GeneID" id="107982179"/>
<accession>A0A7M7QEE5</accession>
<dbReference type="InParanoid" id="A0A7M7QEE5"/>
<reference evidence="2" key="1">
    <citation type="submission" date="2021-01" db="UniProtKB">
        <authorList>
            <consortium name="EnsemblMetazoa"/>
        </authorList>
    </citation>
    <scope>IDENTIFICATION</scope>
</reference>
<sequence>MNGSQCGFCSPAMVMNMYSLIARKRTSANDIENSFGSNICRCTGYRSNLDAFQLFSTNTALCSSAYVRDIEDAHESILCLKDCAVCDDFEIINVNDPKAIYLRLKDAEFFELFTIEQIYENFKKYPKASYILTGENTGNGKIHDPNISF</sequence>
<dbReference type="Gene3D" id="1.10.150.120">
    <property type="entry name" value="[2Fe-2S]-binding domain"/>
    <property type="match status" value="1"/>
</dbReference>
<dbReference type="EnsemblMetazoa" id="XM_031930531">
    <property type="protein sequence ID" value="XP_031786391"/>
    <property type="gene ID" value="LOC107982179"/>
</dbReference>
<organism evidence="2 3">
    <name type="scientific">Nasonia vitripennis</name>
    <name type="common">Parasitic wasp</name>
    <dbReference type="NCBI Taxonomy" id="7425"/>
    <lineage>
        <taxon>Eukaryota</taxon>
        <taxon>Metazoa</taxon>
        <taxon>Ecdysozoa</taxon>
        <taxon>Arthropoda</taxon>
        <taxon>Hexapoda</taxon>
        <taxon>Insecta</taxon>
        <taxon>Pterygota</taxon>
        <taxon>Neoptera</taxon>
        <taxon>Endopterygota</taxon>
        <taxon>Hymenoptera</taxon>
        <taxon>Apocrita</taxon>
        <taxon>Proctotrupomorpha</taxon>
        <taxon>Chalcidoidea</taxon>
        <taxon>Pteromalidae</taxon>
        <taxon>Pteromalinae</taxon>
        <taxon>Nasonia</taxon>
    </lineage>
</organism>
<dbReference type="InterPro" id="IPR036884">
    <property type="entry name" value="2Fe-2S-bd_dom_sf"/>
</dbReference>
<feature type="domain" description="[2Fe-2S]-binding" evidence="1">
    <location>
        <begin position="2"/>
        <end position="53"/>
    </location>
</feature>
<dbReference type="RefSeq" id="XP_031786391.1">
    <property type="nucleotide sequence ID" value="XM_031930531.1"/>
</dbReference>
<dbReference type="SUPFAM" id="SSF47741">
    <property type="entry name" value="CO dehydrogenase ISP C-domain like"/>
    <property type="match status" value="1"/>
</dbReference>
<evidence type="ECO:0000313" key="2">
    <source>
        <dbReference type="EnsemblMetazoa" id="XP_031786391"/>
    </source>
</evidence>
<keyword evidence="3" id="KW-1185">Reference proteome</keyword>
<dbReference type="InterPro" id="IPR002888">
    <property type="entry name" value="2Fe-2S-bd"/>
</dbReference>
<protein>
    <recommendedName>
        <fullName evidence="1">[2Fe-2S]-binding domain-containing protein</fullName>
    </recommendedName>
</protein>
<dbReference type="OrthoDB" id="8300278at2759"/>
<dbReference type="Proteomes" id="UP000002358">
    <property type="component" value="Chromosome 4"/>
</dbReference>
<dbReference type="GO" id="GO:0005506">
    <property type="term" value="F:iron ion binding"/>
    <property type="evidence" value="ECO:0007669"/>
    <property type="project" value="InterPro"/>
</dbReference>
<dbReference type="PANTHER" id="PTHR45444:SF3">
    <property type="entry name" value="XANTHINE DEHYDROGENASE"/>
    <property type="match status" value="1"/>
</dbReference>
<dbReference type="InterPro" id="IPR016208">
    <property type="entry name" value="Ald_Oxase/xanthine_DH-like"/>
</dbReference>
<name>A0A7M7QEE5_NASVI</name>
<dbReference type="SMR" id="A0A7M7QEE5"/>
<dbReference type="GO" id="GO:0016491">
    <property type="term" value="F:oxidoreductase activity"/>
    <property type="evidence" value="ECO:0007669"/>
    <property type="project" value="InterPro"/>
</dbReference>
<dbReference type="Pfam" id="PF01799">
    <property type="entry name" value="Fer2_2"/>
    <property type="match status" value="1"/>
</dbReference>
<dbReference type="KEGG" id="nvi:107982179"/>
<dbReference type="AlphaFoldDB" id="A0A7M7QEE5"/>
<dbReference type="PANTHER" id="PTHR45444">
    <property type="entry name" value="XANTHINE DEHYDROGENASE"/>
    <property type="match status" value="1"/>
</dbReference>
<evidence type="ECO:0000259" key="1">
    <source>
        <dbReference type="Pfam" id="PF01799"/>
    </source>
</evidence>